<dbReference type="PANTHER" id="PTHR11252">
    <property type="entry name" value="POLYRIBONUCLEOTIDE NUCLEOTIDYLTRANSFERASE"/>
    <property type="match status" value="1"/>
</dbReference>
<dbReference type="GO" id="GO:0000175">
    <property type="term" value="F:3'-5'-RNA exonuclease activity"/>
    <property type="evidence" value="ECO:0007669"/>
    <property type="project" value="TreeGrafter"/>
</dbReference>
<evidence type="ECO:0000256" key="1">
    <source>
        <dbReference type="ARBA" id="ARBA00022679"/>
    </source>
</evidence>
<accession>A0A9N9H9X1</accession>
<dbReference type="InterPro" id="IPR015847">
    <property type="entry name" value="ExoRNase_PH_dom2"/>
</dbReference>
<dbReference type="Gene3D" id="1.10.150.700">
    <property type="entry name" value="PolC, middle finger domain"/>
    <property type="match status" value="1"/>
</dbReference>
<dbReference type="InterPro" id="IPR036345">
    <property type="entry name" value="ExoRNase_PH_dom2_sf"/>
</dbReference>
<name>A0A9N9H9X1_9GLOM</name>
<protein>
    <recommendedName>
        <fullName evidence="4">Polynucleotide phosphorylase 1</fullName>
    </recommendedName>
</protein>
<feature type="non-terminal residue" evidence="7">
    <location>
        <position position="656"/>
    </location>
</feature>
<dbReference type="AlphaFoldDB" id="A0A9N9H9X1"/>
<proteinExistence type="predicted"/>
<dbReference type="GO" id="GO:0006402">
    <property type="term" value="P:mRNA catabolic process"/>
    <property type="evidence" value="ECO:0007669"/>
    <property type="project" value="InterPro"/>
</dbReference>
<dbReference type="GO" id="GO:0004654">
    <property type="term" value="F:polyribonucleotide nucleotidyltransferase activity"/>
    <property type="evidence" value="ECO:0007669"/>
    <property type="project" value="InterPro"/>
</dbReference>
<dbReference type="Gene3D" id="3.30.1370.10">
    <property type="entry name" value="K Homology domain, type 1"/>
    <property type="match status" value="1"/>
</dbReference>
<dbReference type="SUPFAM" id="SSF54211">
    <property type="entry name" value="Ribosomal protein S5 domain 2-like"/>
    <property type="match status" value="2"/>
</dbReference>
<gene>
    <name evidence="7" type="ORF">ALEPTO_LOCUS10573</name>
</gene>
<dbReference type="GO" id="GO:0003723">
    <property type="term" value="F:RNA binding"/>
    <property type="evidence" value="ECO:0007669"/>
    <property type="project" value="UniProtKB-UniRule"/>
</dbReference>
<dbReference type="Pfam" id="PF03725">
    <property type="entry name" value="RNase_PH_C"/>
    <property type="match status" value="1"/>
</dbReference>
<dbReference type="OrthoDB" id="437922at2759"/>
<dbReference type="Gene3D" id="3.30.230.70">
    <property type="entry name" value="GHMP Kinase, N-terminal domain"/>
    <property type="match status" value="3"/>
</dbReference>
<comment type="caution">
    <text evidence="7">The sequence shown here is derived from an EMBL/GenBank/DDBJ whole genome shotgun (WGS) entry which is preliminary data.</text>
</comment>
<dbReference type="InterPro" id="IPR012162">
    <property type="entry name" value="PNPase"/>
</dbReference>
<feature type="domain" description="K Homology" evidence="6">
    <location>
        <begin position="447"/>
        <end position="512"/>
    </location>
</feature>
<dbReference type="InterPro" id="IPR004087">
    <property type="entry name" value="KH_dom"/>
</dbReference>
<dbReference type="FunFam" id="3.30.1370.10:FF:000001">
    <property type="entry name" value="Polyribonucleotide nucleotidyltransferase"/>
    <property type="match status" value="1"/>
</dbReference>
<dbReference type="EMBL" id="CAJVPS010012364">
    <property type="protein sequence ID" value="CAG8670452.1"/>
    <property type="molecule type" value="Genomic_DNA"/>
</dbReference>
<dbReference type="Pfam" id="PF17657">
    <property type="entry name" value="DNA_pol3_finger"/>
    <property type="match status" value="1"/>
</dbReference>
<dbReference type="Proteomes" id="UP000789508">
    <property type="component" value="Unassembled WGS sequence"/>
</dbReference>
<dbReference type="CDD" id="cd02393">
    <property type="entry name" value="KH-I_PNPase"/>
    <property type="match status" value="1"/>
</dbReference>
<dbReference type="GO" id="GO:0006260">
    <property type="term" value="P:DNA replication"/>
    <property type="evidence" value="ECO:0007669"/>
    <property type="project" value="InterPro"/>
</dbReference>
<dbReference type="InterPro" id="IPR036612">
    <property type="entry name" value="KH_dom_type_1_sf"/>
</dbReference>
<dbReference type="PROSITE" id="PS50084">
    <property type="entry name" value="KH_TYPE_1"/>
    <property type="match status" value="1"/>
</dbReference>
<dbReference type="GO" id="GO:0005829">
    <property type="term" value="C:cytosol"/>
    <property type="evidence" value="ECO:0007669"/>
    <property type="project" value="TreeGrafter"/>
</dbReference>
<evidence type="ECO:0000256" key="2">
    <source>
        <dbReference type="ARBA" id="ARBA00022695"/>
    </source>
</evidence>
<evidence type="ECO:0000256" key="3">
    <source>
        <dbReference type="ARBA" id="ARBA00022884"/>
    </source>
</evidence>
<dbReference type="InterPro" id="IPR011708">
    <property type="entry name" value="DNA_pol3_alpha_NTPase_dom"/>
</dbReference>
<reference evidence="7" key="1">
    <citation type="submission" date="2021-06" db="EMBL/GenBank/DDBJ databases">
        <authorList>
            <person name="Kallberg Y."/>
            <person name="Tangrot J."/>
            <person name="Rosling A."/>
        </authorList>
    </citation>
    <scope>NUCLEOTIDE SEQUENCE</scope>
    <source>
        <strain evidence="7">FL130A</strain>
    </source>
</reference>
<evidence type="ECO:0000313" key="7">
    <source>
        <dbReference type="EMBL" id="CAG8670452.1"/>
    </source>
</evidence>
<dbReference type="InterPro" id="IPR027408">
    <property type="entry name" value="PNPase/RNase_PH_dom_sf"/>
</dbReference>
<evidence type="ECO:0000259" key="6">
    <source>
        <dbReference type="SMART" id="SM00322"/>
    </source>
</evidence>
<dbReference type="Gene3D" id="3.30.1900.20">
    <property type="match status" value="1"/>
</dbReference>
<dbReference type="SUPFAM" id="SSF54791">
    <property type="entry name" value="Eukaryotic type KH-domain (KH-domain type I)"/>
    <property type="match status" value="1"/>
</dbReference>
<evidence type="ECO:0000256" key="4">
    <source>
        <dbReference type="ARBA" id="ARBA00031451"/>
    </source>
</evidence>
<dbReference type="Pfam" id="PF01138">
    <property type="entry name" value="RNase_PH"/>
    <property type="match status" value="2"/>
</dbReference>
<organism evidence="7 8">
    <name type="scientific">Ambispora leptoticha</name>
    <dbReference type="NCBI Taxonomy" id="144679"/>
    <lineage>
        <taxon>Eukaryota</taxon>
        <taxon>Fungi</taxon>
        <taxon>Fungi incertae sedis</taxon>
        <taxon>Mucoromycota</taxon>
        <taxon>Glomeromycotina</taxon>
        <taxon>Glomeromycetes</taxon>
        <taxon>Archaeosporales</taxon>
        <taxon>Ambisporaceae</taxon>
        <taxon>Ambispora</taxon>
    </lineage>
</organism>
<evidence type="ECO:0000313" key="8">
    <source>
        <dbReference type="Proteomes" id="UP000789508"/>
    </source>
</evidence>
<keyword evidence="3 5" id="KW-0694">RNA-binding</keyword>
<dbReference type="InterPro" id="IPR001247">
    <property type="entry name" value="ExoRNase_PH_dom1"/>
</dbReference>
<dbReference type="PANTHER" id="PTHR11252:SF0">
    <property type="entry name" value="POLYRIBONUCLEOTIDE NUCLEOTIDYLTRANSFERASE 1, MITOCHONDRIAL"/>
    <property type="match status" value="1"/>
</dbReference>
<evidence type="ECO:0000256" key="5">
    <source>
        <dbReference type="PROSITE-ProRule" id="PRU00117"/>
    </source>
</evidence>
<dbReference type="Pfam" id="PF00013">
    <property type="entry name" value="KH_1"/>
    <property type="match status" value="1"/>
</dbReference>
<dbReference type="Pfam" id="PF07733">
    <property type="entry name" value="DNA_pol3_alpha"/>
    <property type="match status" value="1"/>
</dbReference>
<dbReference type="InterPro" id="IPR040982">
    <property type="entry name" value="DNA_pol3_finger"/>
</dbReference>
<sequence length="656" mass="73902">REVVFEIDQLATKSEKSILCRYGNTTVLTVLTIKQLAKEVNSFFPLTINFEEKFYAVGKIPNAFGKREGKPSHDAITAARMIDRSLRSLFPLGSNQEVQISNCVLSLDQECDPPVVIGKEKDNFICNPSSEQLNNSLFELIVSATEEKITMLDGAAQEISEKELEKAINFAQKEILVLIGFFRHIASVLEVKKEPMITKEIDLDIQQNETKQVRLDGRRVGEIRPLKINIDYLPNVHGSAVFERGETKVLAVVTIGKISDKQLVDSIFSRYHKYFIHHYNFPQFAVNEVASYRGVSRREVGHGELVEKTFDYLLPEVSNFPYTIRVVSEVFSSDGSSSQASVCAASLALMTAGVPLVRPAAGIALGLFEGQIYTDLNGLEDKLGEMDFKIAGTEKGICSLQLDVKNNGISSKLLRESLEKARQARLYILSEMKHLILHPRSTLPTQVIKCRSFYVEKEVIGLIIGPRGKTINQLTEETGSTIEIEDDGYVIIYNQEEKKLERTYQAIKENPKEEINKELKGIKRTTGQHPGGLLITLPNTDIQKYTPLNYPADNRQAEWMTTHFEYSFLSEMFLKVDMLGHDEPTILQKLFQLTGIDPEKISFRDEKVMKMFTEADTLGIPEFGTDFVKRNLLTPLKPTKFSQLVQISGFSHGTNV</sequence>
<dbReference type="InterPro" id="IPR020568">
    <property type="entry name" value="Ribosomal_Su5_D2-typ_SF"/>
</dbReference>
<keyword evidence="1" id="KW-0808">Transferase</keyword>
<dbReference type="SUPFAM" id="SSF55666">
    <property type="entry name" value="Ribonuclease PH domain 2-like"/>
    <property type="match status" value="2"/>
</dbReference>
<dbReference type="InterPro" id="IPR004088">
    <property type="entry name" value="KH_dom_type_1"/>
</dbReference>
<keyword evidence="8" id="KW-1185">Reference proteome</keyword>
<dbReference type="GO" id="GO:0000176">
    <property type="term" value="C:nuclear exosome (RNase complex)"/>
    <property type="evidence" value="ECO:0007669"/>
    <property type="project" value="UniProtKB-ARBA"/>
</dbReference>
<dbReference type="InterPro" id="IPR044923">
    <property type="entry name" value="PolC_middle_finger_sf"/>
</dbReference>
<keyword evidence="2" id="KW-0548">Nucleotidyltransferase</keyword>
<dbReference type="SMART" id="SM00322">
    <property type="entry name" value="KH"/>
    <property type="match status" value="1"/>
</dbReference>